<evidence type="ECO:0000313" key="11">
    <source>
        <dbReference type="EMBL" id="EHQ24949.1"/>
    </source>
</evidence>
<dbReference type="eggNOG" id="COG4771">
    <property type="taxonomic scope" value="Bacteria"/>
</dbReference>
<dbReference type="NCBIfam" id="TIGR04057">
    <property type="entry name" value="SusC_RagA_signa"/>
    <property type="match status" value="1"/>
</dbReference>
<dbReference type="PANTHER" id="PTHR30069">
    <property type="entry name" value="TONB-DEPENDENT OUTER MEMBRANE RECEPTOR"/>
    <property type="match status" value="1"/>
</dbReference>
<name>H1Y8D0_9SPHI</name>
<dbReference type="PANTHER" id="PTHR30069:SF29">
    <property type="entry name" value="HEMOGLOBIN AND HEMOGLOBIN-HAPTOGLOBIN-BINDING PROTEIN 1-RELATED"/>
    <property type="match status" value="1"/>
</dbReference>
<reference evidence="11" key="1">
    <citation type="submission" date="2011-09" db="EMBL/GenBank/DDBJ databases">
        <title>The permanent draft genome of Mucilaginibacter paludis DSM 18603.</title>
        <authorList>
            <consortium name="US DOE Joint Genome Institute (JGI-PGF)"/>
            <person name="Lucas S."/>
            <person name="Han J."/>
            <person name="Lapidus A."/>
            <person name="Bruce D."/>
            <person name="Goodwin L."/>
            <person name="Pitluck S."/>
            <person name="Peters L."/>
            <person name="Kyrpides N."/>
            <person name="Mavromatis K."/>
            <person name="Ivanova N."/>
            <person name="Mikhailova N."/>
            <person name="Held B."/>
            <person name="Detter J.C."/>
            <person name="Tapia R."/>
            <person name="Han C."/>
            <person name="Land M."/>
            <person name="Hauser L."/>
            <person name="Markowitz V."/>
            <person name="Cheng J.-F."/>
            <person name="Hugenholtz P."/>
            <person name="Woyke T."/>
            <person name="Wu D."/>
            <person name="Tindall B."/>
            <person name="Brambilla E."/>
            <person name="Klenk H.-P."/>
            <person name="Eisen J.A."/>
        </authorList>
    </citation>
    <scope>NUCLEOTIDE SEQUENCE [LARGE SCALE GENOMIC DNA]</scope>
    <source>
        <strain evidence="11">DSM 18603</strain>
    </source>
</reference>
<keyword evidence="2 8" id="KW-0813">Transport</keyword>
<protein>
    <submittedName>
        <fullName evidence="11">TonB-dependent receptor plug</fullName>
    </submittedName>
</protein>
<proteinExistence type="inferred from homology"/>
<dbReference type="PROSITE" id="PS52016">
    <property type="entry name" value="TONB_DEPENDENT_REC_3"/>
    <property type="match status" value="1"/>
</dbReference>
<dbReference type="NCBIfam" id="TIGR04056">
    <property type="entry name" value="OMP_RagA_SusC"/>
    <property type="match status" value="1"/>
</dbReference>
<comment type="subcellular location">
    <subcellularLocation>
        <location evidence="1 8">Cell outer membrane</location>
        <topology evidence="1 8">Multi-pass membrane protein</topology>
    </subcellularLocation>
</comment>
<dbReference type="HOGENOM" id="CLU_004317_2_1_10"/>
<keyword evidence="12" id="KW-1185">Reference proteome</keyword>
<evidence type="ECO:0000256" key="2">
    <source>
        <dbReference type="ARBA" id="ARBA00022448"/>
    </source>
</evidence>
<dbReference type="Gene3D" id="2.40.170.20">
    <property type="entry name" value="TonB-dependent receptor, beta-barrel domain"/>
    <property type="match status" value="1"/>
</dbReference>
<feature type="chain" id="PRO_5003558421" evidence="9">
    <location>
        <begin position="28"/>
        <end position="1149"/>
    </location>
</feature>
<gene>
    <name evidence="11" type="ORF">Mucpa_0768</name>
</gene>
<organism evidence="11 12">
    <name type="scientific">Mucilaginibacter paludis DSM 18603</name>
    <dbReference type="NCBI Taxonomy" id="714943"/>
    <lineage>
        <taxon>Bacteria</taxon>
        <taxon>Pseudomonadati</taxon>
        <taxon>Bacteroidota</taxon>
        <taxon>Sphingobacteriia</taxon>
        <taxon>Sphingobacteriales</taxon>
        <taxon>Sphingobacteriaceae</taxon>
        <taxon>Mucilaginibacter</taxon>
    </lineage>
</organism>
<feature type="signal peptide" evidence="9">
    <location>
        <begin position="1"/>
        <end position="27"/>
    </location>
</feature>
<dbReference type="InterPro" id="IPR039426">
    <property type="entry name" value="TonB-dep_rcpt-like"/>
</dbReference>
<dbReference type="STRING" id="714943.Mucpa_0768"/>
<evidence type="ECO:0000256" key="3">
    <source>
        <dbReference type="ARBA" id="ARBA00022452"/>
    </source>
</evidence>
<dbReference type="InterPro" id="IPR012910">
    <property type="entry name" value="Plug_dom"/>
</dbReference>
<keyword evidence="6 8" id="KW-0472">Membrane</keyword>
<dbReference type="Pfam" id="PF13715">
    <property type="entry name" value="CarbopepD_reg_2"/>
    <property type="match status" value="1"/>
</dbReference>
<keyword evidence="3 8" id="KW-1134">Transmembrane beta strand</keyword>
<feature type="domain" description="TonB-dependent receptor plug" evidence="10">
    <location>
        <begin position="232"/>
        <end position="359"/>
    </location>
</feature>
<dbReference type="AlphaFoldDB" id="H1Y8D0"/>
<dbReference type="InterPro" id="IPR023996">
    <property type="entry name" value="TonB-dep_OMP_SusC/RagA"/>
</dbReference>
<evidence type="ECO:0000256" key="5">
    <source>
        <dbReference type="ARBA" id="ARBA00022729"/>
    </source>
</evidence>
<dbReference type="Pfam" id="PF07715">
    <property type="entry name" value="Plug"/>
    <property type="match status" value="1"/>
</dbReference>
<dbReference type="Proteomes" id="UP000002774">
    <property type="component" value="Chromosome"/>
</dbReference>
<comment type="similarity">
    <text evidence="8">Belongs to the TonB-dependent receptor family.</text>
</comment>
<sequence>MRNFNSTSCLRCYTLLFIFLISGFSSNAQLAMASKPFKNNIRYTQSGQSDTDSKKSLKDAIETLKSQYHIQIAFKEGLLNNKFVTSVDSAGSDASVDHKLTRLLNEFDLLFKKIGTKQYVIYQAPADKNVASTNVKGKVVFSEDGTGVPGATITLKEDRQVGTTTDINGNFDLKIPAAYDDKPVTVVVAFIGYAKMEVPVANRANAILVKLAKNDQTLNEVVVTALGISKQKKSLGYAVTEVKGDELTQARENNVANALTGKVAGVNVAGMSTGPGGSSRITIRGNGSLSRDNQPLYVINGMPMDNSVPGSAPTTSGGGSNVDRGDGIAAINPDDIESITVLKGGTAAALYGSRASNGAILITTKKGKAQKGIGVEFNSTATVEKITSLPDFQYEYGQGDGGVKPTTLAAAQSTGRRSWGSKIDGSTDYVGVDGLTHPYVAQKNNLQNYYQTGSTYTNTLALSGGSDAIVYRFSMADLNSKGILPGSTYDRKTGNLSLSGKLSPKLSFEALAQYNLEVAHNRSSAGDATANPNWSPYMIANTADVRWLNPGYDASGNETVWNDANVATNGYFVINKFKEDDRKNRFIGQASISYEFIKDLVLKGTVSQDHYDYNYVSITPTGTLYASTGQYGGIKSDASETNGLVTLSYKKQLKDFGASFLGGVNKRHSENNELDMSGTGYIIPYFYSYNNLSSSTTQALNQHQEVNSIFGSADFSYKTYLYLTVTGRKDWFSTLSPEHNSIFYPSVNGSFILSEVVQLPKFVSMLKLKGAYAQVGGGAPDPYAVKLTYSNVPSSGQPLENVTANTTGTGITGISNANLSPVKSITSEGGIEGQLFGNRLNFDVTYYNRLTQNDIVNATISSTSGYNNVYLNTGEVRNRGIEGLLSGTPVKTSKFSWTTSYNIAYNDNKVLSLTDGVTSQNVATTVGNWGNINNIVGESAFEIVGTRILKDANGNTVFNSATGYPVATGQVPLGKSVAPLTMGYSNEFRYKRFSLNFLLDGKFGNKIFSISEVYETRLGLLKSTLPGRENGLTLTGVDQTGAAYNRVVPVSGLRTYYDNYKNYSELFLHDGSFIKLRQVIFSYSVPVNNIKVFKIQSANISFVARNLAILYKHTDFDPEQSYTNSNFQGFESIGLPRTRSFGLNLSVKF</sequence>
<dbReference type="Gene3D" id="2.60.40.1120">
    <property type="entry name" value="Carboxypeptidase-like, regulatory domain"/>
    <property type="match status" value="1"/>
</dbReference>
<keyword evidence="4 8" id="KW-0812">Transmembrane</keyword>
<dbReference type="InterPro" id="IPR036942">
    <property type="entry name" value="Beta-barrel_TonB_sf"/>
</dbReference>
<dbReference type="EMBL" id="CM001403">
    <property type="protein sequence ID" value="EHQ24949.1"/>
    <property type="molecule type" value="Genomic_DNA"/>
</dbReference>
<dbReference type="GO" id="GO:0044718">
    <property type="term" value="P:siderophore transmembrane transport"/>
    <property type="evidence" value="ECO:0007669"/>
    <property type="project" value="TreeGrafter"/>
</dbReference>
<keyword evidence="7 8" id="KW-0998">Cell outer membrane</keyword>
<accession>H1Y8D0</accession>
<evidence type="ECO:0000256" key="9">
    <source>
        <dbReference type="SAM" id="SignalP"/>
    </source>
</evidence>
<dbReference type="InterPro" id="IPR023997">
    <property type="entry name" value="TonB-dep_OMP_SusC/RagA_CS"/>
</dbReference>
<dbReference type="SUPFAM" id="SSF49464">
    <property type="entry name" value="Carboxypeptidase regulatory domain-like"/>
    <property type="match status" value="1"/>
</dbReference>
<evidence type="ECO:0000259" key="10">
    <source>
        <dbReference type="Pfam" id="PF07715"/>
    </source>
</evidence>
<evidence type="ECO:0000256" key="8">
    <source>
        <dbReference type="PROSITE-ProRule" id="PRU01360"/>
    </source>
</evidence>
<dbReference type="GO" id="GO:0009279">
    <property type="term" value="C:cell outer membrane"/>
    <property type="evidence" value="ECO:0007669"/>
    <property type="project" value="UniProtKB-SubCell"/>
</dbReference>
<keyword evidence="5 9" id="KW-0732">Signal</keyword>
<dbReference type="SUPFAM" id="SSF56935">
    <property type="entry name" value="Porins"/>
    <property type="match status" value="1"/>
</dbReference>
<evidence type="ECO:0000256" key="7">
    <source>
        <dbReference type="ARBA" id="ARBA00023237"/>
    </source>
</evidence>
<dbReference type="InterPro" id="IPR008969">
    <property type="entry name" value="CarboxyPept-like_regulatory"/>
</dbReference>
<keyword evidence="11" id="KW-0675">Receptor</keyword>
<evidence type="ECO:0000256" key="4">
    <source>
        <dbReference type="ARBA" id="ARBA00022692"/>
    </source>
</evidence>
<dbReference type="Gene3D" id="2.170.130.10">
    <property type="entry name" value="TonB-dependent receptor, plug domain"/>
    <property type="match status" value="1"/>
</dbReference>
<evidence type="ECO:0000256" key="6">
    <source>
        <dbReference type="ARBA" id="ARBA00023136"/>
    </source>
</evidence>
<evidence type="ECO:0000256" key="1">
    <source>
        <dbReference type="ARBA" id="ARBA00004571"/>
    </source>
</evidence>
<dbReference type="InterPro" id="IPR037066">
    <property type="entry name" value="Plug_dom_sf"/>
</dbReference>
<dbReference type="RefSeq" id="WP_008504554.1">
    <property type="nucleotide sequence ID" value="NZ_CM001403.1"/>
</dbReference>
<dbReference type="GO" id="GO:0015344">
    <property type="term" value="F:siderophore uptake transmembrane transporter activity"/>
    <property type="evidence" value="ECO:0007669"/>
    <property type="project" value="TreeGrafter"/>
</dbReference>
<evidence type="ECO:0000313" key="12">
    <source>
        <dbReference type="Proteomes" id="UP000002774"/>
    </source>
</evidence>